<keyword evidence="7 9" id="KW-0408">Iron</keyword>
<evidence type="ECO:0000256" key="9">
    <source>
        <dbReference type="PIRSR" id="PIRSR000005-2"/>
    </source>
</evidence>
<feature type="binding site" description="axial binding residue" evidence="9">
    <location>
        <position position="111"/>
    </location>
    <ligand>
        <name>heme c</name>
        <dbReference type="ChEBI" id="CHEBI:61717"/>
        <label>1</label>
    </ligand>
    <ligandPart>
        <name>Fe</name>
        <dbReference type="ChEBI" id="CHEBI:18248"/>
    </ligandPart>
</feature>
<dbReference type="InterPro" id="IPR050597">
    <property type="entry name" value="Cytochrome_c_Oxidase_Subunit"/>
</dbReference>
<evidence type="ECO:0000259" key="10">
    <source>
        <dbReference type="PROSITE" id="PS51007"/>
    </source>
</evidence>
<protein>
    <submittedName>
        <fullName evidence="11">Putative cytochrome c4</fullName>
    </submittedName>
</protein>
<feature type="binding site" description="axial binding residue" evidence="9">
    <location>
        <position position="161"/>
    </location>
    <ligand>
        <name>heme c</name>
        <dbReference type="ChEBI" id="CHEBI:61717"/>
        <label>2</label>
    </ligand>
    <ligandPart>
        <name>Fe</name>
        <dbReference type="ChEBI" id="CHEBI:18248"/>
    </ligandPart>
</feature>
<dbReference type="PIRSF" id="PIRSF000005">
    <property type="entry name" value="Cytochrome_c4"/>
    <property type="match status" value="1"/>
</dbReference>
<comment type="PTM">
    <text evidence="8">Binds 2 heme c groups covalently per subunit.</text>
</comment>
<dbReference type="Pfam" id="PF00034">
    <property type="entry name" value="Cytochrom_C"/>
    <property type="match status" value="2"/>
</dbReference>
<keyword evidence="3 8" id="KW-0349">Heme</keyword>
<feature type="binding site" description="covalent" evidence="8">
    <location>
        <position position="68"/>
    </location>
    <ligand>
        <name>heme c</name>
        <dbReference type="ChEBI" id="CHEBI:61717"/>
        <label>1</label>
    </ligand>
</feature>
<evidence type="ECO:0000256" key="6">
    <source>
        <dbReference type="ARBA" id="ARBA00022982"/>
    </source>
</evidence>
<dbReference type="EMBL" id="CP022579">
    <property type="protein sequence ID" value="QEL66408.1"/>
    <property type="molecule type" value="Genomic_DNA"/>
</dbReference>
<evidence type="ECO:0000256" key="2">
    <source>
        <dbReference type="ARBA" id="ARBA00022448"/>
    </source>
</evidence>
<evidence type="ECO:0000256" key="8">
    <source>
        <dbReference type="PIRSR" id="PIRSR000005-1"/>
    </source>
</evidence>
<feature type="binding site" description="covalent" evidence="8">
    <location>
        <position position="160"/>
    </location>
    <ligand>
        <name>heme c</name>
        <dbReference type="ChEBI" id="CHEBI:61717"/>
        <label>2</label>
    </ligand>
</feature>
<keyword evidence="6" id="KW-0249">Electron transport</keyword>
<dbReference type="GO" id="GO:0020037">
    <property type="term" value="F:heme binding"/>
    <property type="evidence" value="ECO:0007669"/>
    <property type="project" value="InterPro"/>
</dbReference>
<evidence type="ECO:0000256" key="7">
    <source>
        <dbReference type="ARBA" id="ARBA00023004"/>
    </source>
</evidence>
<feature type="binding site" description="axial binding residue" evidence="9">
    <location>
        <position position="201"/>
    </location>
    <ligand>
        <name>heme c</name>
        <dbReference type="ChEBI" id="CHEBI:61717"/>
        <label>2</label>
    </ligand>
    <ligandPart>
        <name>Fe</name>
        <dbReference type="ChEBI" id="CHEBI:18248"/>
    </ligandPart>
</feature>
<evidence type="ECO:0000313" key="11">
    <source>
        <dbReference type="EMBL" id="QEL66408.1"/>
    </source>
</evidence>
<keyword evidence="4 9" id="KW-0479">Metal-binding</keyword>
<sequence>MFPRLTGGSGRQRPRGLLTTVLVSLTLFGPLTALAQGEKTIDLVKAWEADAAKKAAAINAGKKASFFCANCHGEDGNSRYPEVPNLAGQNSAYLVEQIRKFGSGERKDDFMQGLIKVLNDEQKAQIALFYADAKVSPIKAGAVGDINRGKALFSRVCTGCHGPEAKGNETIPRLAGQQGEYLKKSLLRYRNKSGERLYAPMSAVTAQLNDNDVEAVVAFLSALKY</sequence>
<dbReference type="Gene3D" id="1.10.760.10">
    <property type="entry name" value="Cytochrome c-like domain"/>
    <property type="match status" value="2"/>
</dbReference>
<dbReference type="PANTHER" id="PTHR33751">
    <property type="entry name" value="CBB3-TYPE CYTOCHROME C OXIDASE SUBUNIT FIXP"/>
    <property type="match status" value="1"/>
</dbReference>
<dbReference type="RefSeq" id="WP_149426258.1">
    <property type="nucleotide sequence ID" value="NZ_CP022579.1"/>
</dbReference>
<dbReference type="Proteomes" id="UP000323671">
    <property type="component" value="Chromosome"/>
</dbReference>
<feature type="domain" description="Cytochrome c" evidence="10">
    <location>
        <begin position="56"/>
        <end position="134"/>
    </location>
</feature>
<keyword evidence="5" id="KW-0574">Periplasm</keyword>
<dbReference type="AlphaFoldDB" id="A0A5C1EDM4"/>
<dbReference type="GO" id="GO:0005506">
    <property type="term" value="F:iron ion binding"/>
    <property type="evidence" value="ECO:0007669"/>
    <property type="project" value="InterPro"/>
</dbReference>
<reference evidence="11 12" key="1">
    <citation type="submission" date="2017-07" db="EMBL/GenBank/DDBJ databases">
        <title>Complete genome sequence of Oryzomicrobium terrae TPP412.</title>
        <authorList>
            <person name="Chiu L.-W."/>
            <person name="Lo K.-J."/>
            <person name="Tsai Y.-M."/>
            <person name="Lin S.-S."/>
            <person name="Kuo C.-H."/>
            <person name="Liu C.-T."/>
        </authorList>
    </citation>
    <scope>NUCLEOTIDE SEQUENCE [LARGE SCALE GENOMIC DNA]</scope>
    <source>
        <strain evidence="11 12">TPP412</strain>
    </source>
</reference>
<dbReference type="GO" id="GO:0042597">
    <property type="term" value="C:periplasmic space"/>
    <property type="evidence" value="ECO:0007669"/>
    <property type="project" value="UniProtKB-SubCell"/>
</dbReference>
<evidence type="ECO:0000256" key="3">
    <source>
        <dbReference type="ARBA" id="ARBA00022617"/>
    </source>
</evidence>
<gene>
    <name evidence="11" type="ORF">OTERR_29320</name>
</gene>
<evidence type="ECO:0000256" key="4">
    <source>
        <dbReference type="ARBA" id="ARBA00022723"/>
    </source>
</evidence>
<dbReference type="InterPro" id="IPR024167">
    <property type="entry name" value="Cytochrome_c4-like"/>
</dbReference>
<feature type="binding site" description="covalent" evidence="8">
    <location>
        <position position="71"/>
    </location>
    <ligand>
        <name>heme c</name>
        <dbReference type="ChEBI" id="CHEBI:61717"/>
        <label>1</label>
    </ligand>
</feature>
<comment type="subcellular location">
    <subcellularLocation>
        <location evidence="1">Periplasm</location>
    </subcellularLocation>
</comment>
<evidence type="ECO:0000256" key="5">
    <source>
        <dbReference type="ARBA" id="ARBA00022764"/>
    </source>
</evidence>
<dbReference type="InterPro" id="IPR009056">
    <property type="entry name" value="Cyt_c-like_dom"/>
</dbReference>
<proteinExistence type="predicted"/>
<feature type="binding site" description="axial binding residue" evidence="9">
    <location>
        <position position="72"/>
    </location>
    <ligand>
        <name>heme c</name>
        <dbReference type="ChEBI" id="CHEBI:61717"/>
        <label>1</label>
    </ligand>
    <ligandPart>
        <name>Fe</name>
        <dbReference type="ChEBI" id="CHEBI:18248"/>
    </ligandPart>
</feature>
<dbReference type="SUPFAM" id="SSF46626">
    <property type="entry name" value="Cytochrome c"/>
    <property type="match status" value="2"/>
</dbReference>
<organism evidence="11 12">
    <name type="scientific">Oryzomicrobium terrae</name>
    <dbReference type="NCBI Taxonomy" id="1735038"/>
    <lineage>
        <taxon>Bacteria</taxon>
        <taxon>Pseudomonadati</taxon>
        <taxon>Pseudomonadota</taxon>
        <taxon>Betaproteobacteria</taxon>
        <taxon>Rhodocyclales</taxon>
        <taxon>Rhodocyclaceae</taxon>
        <taxon>Oryzomicrobium</taxon>
    </lineage>
</organism>
<feature type="domain" description="Cytochrome c" evidence="10">
    <location>
        <begin position="144"/>
        <end position="224"/>
    </location>
</feature>
<keyword evidence="2" id="KW-0813">Transport</keyword>
<keyword evidence="12" id="KW-1185">Reference proteome</keyword>
<dbReference type="InterPro" id="IPR036909">
    <property type="entry name" value="Cyt_c-like_dom_sf"/>
</dbReference>
<feature type="binding site" description="covalent" evidence="8">
    <location>
        <position position="157"/>
    </location>
    <ligand>
        <name>heme c</name>
        <dbReference type="ChEBI" id="CHEBI:61717"/>
        <label>2</label>
    </ligand>
</feature>
<evidence type="ECO:0000256" key="1">
    <source>
        <dbReference type="ARBA" id="ARBA00004418"/>
    </source>
</evidence>
<evidence type="ECO:0000313" key="12">
    <source>
        <dbReference type="Proteomes" id="UP000323671"/>
    </source>
</evidence>
<dbReference type="GO" id="GO:0009055">
    <property type="term" value="F:electron transfer activity"/>
    <property type="evidence" value="ECO:0007669"/>
    <property type="project" value="InterPro"/>
</dbReference>
<accession>A0A5C1EDM4</accession>
<dbReference type="PANTHER" id="PTHR33751:SF9">
    <property type="entry name" value="CYTOCHROME C4"/>
    <property type="match status" value="1"/>
</dbReference>
<dbReference type="PROSITE" id="PS51007">
    <property type="entry name" value="CYTC"/>
    <property type="match status" value="2"/>
</dbReference>
<dbReference type="KEGG" id="otr:OTERR_29320"/>
<name>A0A5C1EDM4_9RHOO</name>